<dbReference type="EMBL" id="LR536450">
    <property type="protein sequence ID" value="VFU10893.1"/>
    <property type="molecule type" value="Genomic_DNA"/>
</dbReference>
<reference evidence="2 3" key="1">
    <citation type="submission" date="2019-03" db="EMBL/GenBank/DDBJ databases">
        <authorList>
            <person name="Kox A.R. M."/>
        </authorList>
    </citation>
    <scope>NUCLEOTIDE SEQUENCE [LARGE SCALE GENOMIC DNA]</scope>
    <source>
        <strain evidence="2">MTUNDRAET4 annotated genome</strain>
    </source>
</reference>
<gene>
    <name evidence="2" type="ORF">MTUNDRAET4_4012</name>
</gene>
<dbReference type="Proteomes" id="UP000294360">
    <property type="component" value="Chromosome"/>
</dbReference>
<sequence length="108" mass="11271">MSLELSSLSRFPIDRMTAFTLAVAAPDMMRNLMRSFHAVVALSPASRSCAKPFAQGADKSDNNGGGAVAAERQGVAGSRPAGRSDHRISSSVAALRRPSGKISNKGRA</sequence>
<accession>A0A4U8Z6I6</accession>
<protein>
    <submittedName>
        <fullName evidence="2">Uncharacterized protein</fullName>
    </submittedName>
</protein>
<proteinExistence type="predicted"/>
<organism evidence="2 3">
    <name type="scientific">Methylocella tundrae</name>
    <dbReference type="NCBI Taxonomy" id="227605"/>
    <lineage>
        <taxon>Bacteria</taxon>
        <taxon>Pseudomonadati</taxon>
        <taxon>Pseudomonadota</taxon>
        <taxon>Alphaproteobacteria</taxon>
        <taxon>Hyphomicrobiales</taxon>
        <taxon>Beijerinckiaceae</taxon>
        <taxon>Methylocella</taxon>
    </lineage>
</organism>
<evidence type="ECO:0000256" key="1">
    <source>
        <dbReference type="SAM" id="MobiDB-lite"/>
    </source>
</evidence>
<dbReference type="KEGG" id="mtun:MTUNDRAET4_4012"/>
<dbReference type="AlphaFoldDB" id="A0A4U8Z6I6"/>
<name>A0A4U8Z6I6_METTU</name>
<evidence type="ECO:0000313" key="2">
    <source>
        <dbReference type="EMBL" id="VFU10893.1"/>
    </source>
</evidence>
<feature type="region of interest" description="Disordered" evidence="1">
    <location>
        <begin position="51"/>
        <end position="108"/>
    </location>
</feature>
<evidence type="ECO:0000313" key="3">
    <source>
        <dbReference type="Proteomes" id="UP000294360"/>
    </source>
</evidence>